<proteinExistence type="inferred from homology"/>
<dbReference type="InterPro" id="IPR036604">
    <property type="entry name" value="PurS-like_sf"/>
</dbReference>
<evidence type="ECO:0000313" key="8">
    <source>
        <dbReference type="Proteomes" id="UP000051679"/>
    </source>
</evidence>
<keyword evidence="8" id="KW-1185">Reference proteome</keyword>
<dbReference type="EMBL" id="AYYO01000055">
    <property type="protein sequence ID" value="KRM54528.1"/>
    <property type="molecule type" value="Genomic_DNA"/>
</dbReference>
<evidence type="ECO:0000256" key="2">
    <source>
        <dbReference type="ARBA" id="ARBA00022598"/>
    </source>
</evidence>
<dbReference type="GO" id="GO:0005737">
    <property type="term" value="C:cytoplasm"/>
    <property type="evidence" value="ECO:0007669"/>
    <property type="project" value="UniProtKB-SubCell"/>
</dbReference>
<dbReference type="AlphaFoldDB" id="A0A0R1ZHQ6"/>
<keyword evidence="3 6" id="KW-0547">Nucleotide-binding</keyword>
<dbReference type="PATRIC" id="fig|1291052.5.peg.345"/>
<comment type="pathway">
    <text evidence="6">Purine metabolism; IMP biosynthesis via de novo pathway; 5-amino-1-(5-phospho-D-ribosyl)imidazole from N(2)-formyl-N(1)-(5-phospho-D-ribosyl)glycinamide: step 1/2.</text>
</comment>
<comment type="subcellular location">
    <subcellularLocation>
        <location evidence="6">Cytoplasm</location>
    </subcellularLocation>
</comment>
<dbReference type="Pfam" id="PF02700">
    <property type="entry name" value="PurS"/>
    <property type="match status" value="1"/>
</dbReference>
<dbReference type="STRING" id="1291052.FC18_GL000334"/>
<dbReference type="UniPathway" id="UPA00074">
    <property type="reaction ID" value="UER00128"/>
</dbReference>
<gene>
    <name evidence="6" type="primary">purS</name>
    <name evidence="7" type="ORF">FC18_GL000334</name>
</gene>
<dbReference type="PANTHER" id="PTHR34696:SF1">
    <property type="entry name" value="PHOSPHORIBOSYLFORMYLGLYCINAMIDINE SYNTHASE SUBUNIT PURS"/>
    <property type="match status" value="1"/>
</dbReference>
<dbReference type="RefSeq" id="WP_054676889.1">
    <property type="nucleotide sequence ID" value="NZ_AYYO01000055.1"/>
</dbReference>
<protein>
    <recommendedName>
        <fullName evidence="6">Phosphoribosylformylglycinamidine synthase subunit PurS</fullName>
        <shortName evidence="6">FGAM synthase</shortName>
        <ecNumber evidence="6">6.3.5.3</ecNumber>
    </recommendedName>
    <alternativeName>
        <fullName evidence="6">Formylglycinamide ribonucleotide amidotransferase subunit III</fullName>
        <shortName evidence="6">FGAR amidotransferase III</shortName>
        <shortName evidence="6">FGAR-AT III</shortName>
    </alternativeName>
    <alternativeName>
        <fullName evidence="6">Phosphoribosylformylglycinamidine synthase subunit III</fullName>
    </alternativeName>
</protein>
<dbReference type="HAMAP" id="MF_01926">
    <property type="entry name" value="PurS"/>
    <property type="match status" value="1"/>
</dbReference>
<dbReference type="SUPFAM" id="SSF82697">
    <property type="entry name" value="PurS-like"/>
    <property type="match status" value="1"/>
</dbReference>
<evidence type="ECO:0000256" key="4">
    <source>
        <dbReference type="ARBA" id="ARBA00022755"/>
    </source>
</evidence>
<dbReference type="GO" id="GO:0006189">
    <property type="term" value="P:'de novo' IMP biosynthetic process"/>
    <property type="evidence" value="ECO:0007669"/>
    <property type="project" value="UniProtKB-UniRule"/>
</dbReference>
<keyword evidence="4 6" id="KW-0658">Purine biosynthesis</keyword>
<dbReference type="EC" id="6.3.5.3" evidence="6"/>
<evidence type="ECO:0000256" key="5">
    <source>
        <dbReference type="ARBA" id="ARBA00022840"/>
    </source>
</evidence>
<dbReference type="GO" id="GO:0004642">
    <property type="term" value="F:phosphoribosylformylglycinamidine synthase activity"/>
    <property type="evidence" value="ECO:0007669"/>
    <property type="project" value="UniProtKB-UniRule"/>
</dbReference>
<dbReference type="NCBIfam" id="TIGR00302">
    <property type="entry name" value="phosphoribosylformylglycinamidine synthase subunit PurS"/>
    <property type="match status" value="1"/>
</dbReference>
<comment type="catalytic activity">
    <reaction evidence="6">
        <text>N(2)-formyl-N(1)-(5-phospho-beta-D-ribosyl)glycinamide + L-glutamine + ATP + H2O = 2-formamido-N(1)-(5-O-phospho-beta-D-ribosyl)acetamidine + L-glutamate + ADP + phosphate + H(+)</text>
        <dbReference type="Rhea" id="RHEA:17129"/>
        <dbReference type="ChEBI" id="CHEBI:15377"/>
        <dbReference type="ChEBI" id="CHEBI:15378"/>
        <dbReference type="ChEBI" id="CHEBI:29985"/>
        <dbReference type="ChEBI" id="CHEBI:30616"/>
        <dbReference type="ChEBI" id="CHEBI:43474"/>
        <dbReference type="ChEBI" id="CHEBI:58359"/>
        <dbReference type="ChEBI" id="CHEBI:147286"/>
        <dbReference type="ChEBI" id="CHEBI:147287"/>
        <dbReference type="ChEBI" id="CHEBI:456216"/>
        <dbReference type="EC" id="6.3.5.3"/>
    </reaction>
</comment>
<dbReference type="NCBIfam" id="NF004630">
    <property type="entry name" value="PRK05974.1"/>
    <property type="match status" value="1"/>
</dbReference>
<dbReference type="Gene3D" id="3.30.1280.10">
    <property type="entry name" value="Phosphoribosylformylglycinamidine synthase subunit PurS"/>
    <property type="match status" value="1"/>
</dbReference>
<keyword evidence="5 6" id="KW-0067">ATP-binding</keyword>
<reference evidence="7 8" key="1">
    <citation type="journal article" date="2015" name="Genome Announc.">
        <title>Expanding the biotechnology potential of lactobacilli through comparative genomics of 213 strains and associated genera.</title>
        <authorList>
            <person name="Sun Z."/>
            <person name="Harris H.M."/>
            <person name="McCann A."/>
            <person name="Guo C."/>
            <person name="Argimon S."/>
            <person name="Zhang W."/>
            <person name="Yang X."/>
            <person name="Jeffery I.B."/>
            <person name="Cooney J.C."/>
            <person name="Kagawa T.F."/>
            <person name="Liu W."/>
            <person name="Song Y."/>
            <person name="Salvetti E."/>
            <person name="Wrobel A."/>
            <person name="Rasinkangas P."/>
            <person name="Parkhill J."/>
            <person name="Rea M.C."/>
            <person name="O'Sullivan O."/>
            <person name="Ritari J."/>
            <person name="Douillard F.P."/>
            <person name="Paul Ross R."/>
            <person name="Yang R."/>
            <person name="Briner A.E."/>
            <person name="Felis G.E."/>
            <person name="de Vos W.M."/>
            <person name="Barrangou R."/>
            <person name="Klaenhammer T.R."/>
            <person name="Caufield P.W."/>
            <person name="Cui Y."/>
            <person name="Zhang H."/>
            <person name="O'Toole P.W."/>
        </authorList>
    </citation>
    <scope>NUCLEOTIDE SEQUENCE [LARGE SCALE GENOMIC DNA]</scope>
    <source>
        <strain evidence="7 8">DSM 20505</strain>
    </source>
</reference>
<dbReference type="PANTHER" id="PTHR34696">
    <property type="entry name" value="PHOSPHORIBOSYLFORMYLGLYCINAMIDINE SYNTHASE SUBUNIT PURS"/>
    <property type="match status" value="1"/>
</dbReference>
<sequence length="87" mass="9815">MFKAAIYVNYKPSVLDPKAEAIKTALTRMDYHNVTDVVFGKYFEIVLDAADAETARTQVDHICDELLANVNMETYRFDLTEVSGVHA</sequence>
<evidence type="ECO:0000256" key="3">
    <source>
        <dbReference type="ARBA" id="ARBA00022741"/>
    </source>
</evidence>
<keyword evidence="1 6" id="KW-0963">Cytoplasm</keyword>
<comment type="subunit">
    <text evidence="6">Part of the FGAM synthase complex composed of 1 PurL, 1 PurQ and 2 PurS subunits.</text>
</comment>
<evidence type="ECO:0000256" key="6">
    <source>
        <dbReference type="HAMAP-Rule" id="MF_01926"/>
    </source>
</evidence>
<dbReference type="InterPro" id="IPR003850">
    <property type="entry name" value="PurS"/>
</dbReference>
<comment type="similarity">
    <text evidence="6">Belongs to the PurS family.</text>
</comment>
<evidence type="ECO:0000313" key="7">
    <source>
        <dbReference type="EMBL" id="KRM54528.1"/>
    </source>
</evidence>
<organism evidence="7 8">
    <name type="scientific">Lacticaseibacillus sharpeae JCM 1186 = DSM 20505</name>
    <dbReference type="NCBI Taxonomy" id="1291052"/>
    <lineage>
        <taxon>Bacteria</taxon>
        <taxon>Bacillati</taxon>
        <taxon>Bacillota</taxon>
        <taxon>Bacilli</taxon>
        <taxon>Lactobacillales</taxon>
        <taxon>Lactobacillaceae</taxon>
        <taxon>Lacticaseibacillus</taxon>
    </lineage>
</organism>
<keyword evidence="2 6" id="KW-0436">Ligase</keyword>
<accession>A0A0R1ZHQ6</accession>
<comment type="caution">
    <text evidence="7">The sequence shown here is derived from an EMBL/GenBank/DDBJ whole genome shotgun (WGS) entry which is preliminary data.</text>
</comment>
<dbReference type="GO" id="GO:0005524">
    <property type="term" value="F:ATP binding"/>
    <property type="evidence" value="ECO:0007669"/>
    <property type="project" value="UniProtKB-UniRule"/>
</dbReference>
<evidence type="ECO:0000256" key="1">
    <source>
        <dbReference type="ARBA" id="ARBA00022490"/>
    </source>
</evidence>
<dbReference type="Proteomes" id="UP000051679">
    <property type="component" value="Unassembled WGS sequence"/>
</dbReference>
<dbReference type="OrthoDB" id="9799101at2"/>
<comment type="function">
    <text evidence="6">Part of the phosphoribosylformylglycinamidine synthase complex involved in the purines biosynthetic pathway. Catalyzes the ATP-dependent conversion of formylglycinamide ribonucleotide (FGAR) and glutamine to yield formylglycinamidine ribonucleotide (FGAM) and glutamate. The FGAM synthase complex is composed of three subunits. PurQ produces an ammonia molecule by converting glutamine to glutamate. PurL transfers the ammonia molecule to FGAR to form FGAM in an ATP-dependent manner. PurS interacts with PurQ and PurL and is thought to assist in the transfer of the ammonia molecule from PurQ to PurL.</text>
</comment>
<name>A0A0R1ZHQ6_9LACO</name>